<dbReference type="CDD" id="cd00609">
    <property type="entry name" value="AAT_like"/>
    <property type="match status" value="1"/>
</dbReference>
<dbReference type="GO" id="GO:0003677">
    <property type="term" value="F:DNA binding"/>
    <property type="evidence" value="ECO:0007669"/>
    <property type="project" value="UniProtKB-KW"/>
</dbReference>
<dbReference type="Gene3D" id="3.90.1150.10">
    <property type="entry name" value="Aspartate Aminotransferase, domain 1"/>
    <property type="match status" value="1"/>
</dbReference>
<dbReference type="Gene3D" id="1.10.10.10">
    <property type="entry name" value="Winged helix-like DNA-binding domain superfamily/Winged helix DNA-binding domain"/>
    <property type="match status" value="1"/>
</dbReference>
<dbReference type="AlphaFoldDB" id="A0A9E6XVF0"/>
<dbReference type="Proteomes" id="UP001162834">
    <property type="component" value="Chromosome"/>
</dbReference>
<organism evidence="7 8">
    <name type="scientific">Capillimicrobium parvum</name>
    <dbReference type="NCBI Taxonomy" id="2884022"/>
    <lineage>
        <taxon>Bacteria</taxon>
        <taxon>Bacillati</taxon>
        <taxon>Actinomycetota</taxon>
        <taxon>Thermoleophilia</taxon>
        <taxon>Solirubrobacterales</taxon>
        <taxon>Capillimicrobiaceae</taxon>
        <taxon>Capillimicrobium</taxon>
    </lineage>
</organism>
<evidence type="ECO:0000256" key="4">
    <source>
        <dbReference type="ARBA" id="ARBA00023125"/>
    </source>
</evidence>
<dbReference type="SUPFAM" id="SSF46785">
    <property type="entry name" value="Winged helix' DNA-binding domain"/>
    <property type="match status" value="1"/>
</dbReference>
<dbReference type="GO" id="GO:0030170">
    <property type="term" value="F:pyridoxal phosphate binding"/>
    <property type="evidence" value="ECO:0007669"/>
    <property type="project" value="InterPro"/>
</dbReference>
<dbReference type="InterPro" id="IPR051446">
    <property type="entry name" value="HTH_trans_reg/aminotransferase"/>
</dbReference>
<dbReference type="EMBL" id="CP087164">
    <property type="protein sequence ID" value="UGS34900.1"/>
    <property type="molecule type" value="Genomic_DNA"/>
</dbReference>
<dbReference type="SUPFAM" id="SSF53383">
    <property type="entry name" value="PLP-dependent transferases"/>
    <property type="match status" value="1"/>
</dbReference>
<dbReference type="PANTHER" id="PTHR46577:SF2">
    <property type="entry name" value="TRANSCRIPTIONAL REGULATORY PROTEIN"/>
    <property type="match status" value="1"/>
</dbReference>
<gene>
    <name evidence="7" type="primary">hisC</name>
    <name evidence="7" type="ORF">DSM104329_01282</name>
</gene>
<proteinExistence type="inferred from homology"/>
<evidence type="ECO:0000256" key="3">
    <source>
        <dbReference type="ARBA" id="ARBA00023015"/>
    </source>
</evidence>
<dbReference type="InterPro" id="IPR036388">
    <property type="entry name" value="WH-like_DNA-bd_sf"/>
</dbReference>
<dbReference type="InterPro" id="IPR004839">
    <property type="entry name" value="Aminotransferase_I/II_large"/>
</dbReference>
<dbReference type="GO" id="GO:0003700">
    <property type="term" value="F:DNA-binding transcription factor activity"/>
    <property type="evidence" value="ECO:0007669"/>
    <property type="project" value="InterPro"/>
</dbReference>
<evidence type="ECO:0000313" key="7">
    <source>
        <dbReference type="EMBL" id="UGS34900.1"/>
    </source>
</evidence>
<dbReference type="PROSITE" id="PS50949">
    <property type="entry name" value="HTH_GNTR"/>
    <property type="match status" value="1"/>
</dbReference>
<accession>A0A9E6XVF0</accession>
<comment type="similarity">
    <text evidence="1">In the C-terminal section; belongs to the class-I pyridoxal-phosphate-dependent aminotransferase family.</text>
</comment>
<reference evidence="7" key="1">
    <citation type="journal article" date="2022" name="Int. J. Syst. Evol. Microbiol.">
        <title>Pseudomonas aegrilactucae sp. nov. and Pseudomonas morbosilactucae sp. nov., pathogens causing bacterial rot of lettuce in Japan.</title>
        <authorList>
            <person name="Sawada H."/>
            <person name="Fujikawa T."/>
            <person name="Satou M."/>
        </authorList>
    </citation>
    <scope>NUCLEOTIDE SEQUENCE</scope>
    <source>
        <strain evidence="7">0166_1</strain>
    </source>
</reference>
<dbReference type="KEGG" id="sbae:DSM104329_01282"/>
<name>A0A9E6XVF0_9ACTN</name>
<dbReference type="RefSeq" id="WP_259314566.1">
    <property type="nucleotide sequence ID" value="NZ_CP087164.1"/>
</dbReference>
<keyword evidence="7" id="KW-0032">Aminotransferase</keyword>
<evidence type="ECO:0000259" key="6">
    <source>
        <dbReference type="PROSITE" id="PS50949"/>
    </source>
</evidence>
<evidence type="ECO:0000256" key="5">
    <source>
        <dbReference type="ARBA" id="ARBA00023163"/>
    </source>
</evidence>
<dbReference type="Pfam" id="PF00392">
    <property type="entry name" value="GntR"/>
    <property type="match status" value="1"/>
</dbReference>
<feature type="domain" description="HTH gntR-type" evidence="6">
    <location>
        <begin position="16"/>
        <end position="84"/>
    </location>
</feature>
<dbReference type="GO" id="GO:0004400">
    <property type="term" value="F:histidinol-phosphate transaminase activity"/>
    <property type="evidence" value="ECO:0007669"/>
    <property type="project" value="UniProtKB-EC"/>
</dbReference>
<dbReference type="InterPro" id="IPR015421">
    <property type="entry name" value="PyrdxlP-dep_Trfase_major"/>
</dbReference>
<dbReference type="Pfam" id="PF00155">
    <property type="entry name" value="Aminotran_1_2"/>
    <property type="match status" value="1"/>
</dbReference>
<evidence type="ECO:0000313" key="8">
    <source>
        <dbReference type="Proteomes" id="UP001162834"/>
    </source>
</evidence>
<protein>
    <submittedName>
        <fullName evidence="7">Histidinol-phosphate aminotransferase</fullName>
        <ecNumber evidence="7">2.6.1.9</ecNumber>
    </submittedName>
</protein>
<dbReference type="Gene3D" id="3.40.640.10">
    <property type="entry name" value="Type I PLP-dependent aspartate aminotransferase-like (Major domain)"/>
    <property type="match status" value="1"/>
</dbReference>
<dbReference type="PANTHER" id="PTHR46577">
    <property type="entry name" value="HTH-TYPE TRANSCRIPTIONAL REGULATORY PROTEIN GABR"/>
    <property type="match status" value="1"/>
</dbReference>
<keyword evidence="4" id="KW-0238">DNA-binding</keyword>
<keyword evidence="8" id="KW-1185">Reference proteome</keyword>
<dbReference type="InterPro" id="IPR000524">
    <property type="entry name" value="Tscrpt_reg_HTH_GntR"/>
</dbReference>
<dbReference type="InterPro" id="IPR015422">
    <property type="entry name" value="PyrdxlP-dep_Trfase_small"/>
</dbReference>
<keyword evidence="3" id="KW-0805">Transcription regulation</keyword>
<dbReference type="InterPro" id="IPR036390">
    <property type="entry name" value="WH_DNA-bd_sf"/>
</dbReference>
<keyword evidence="7" id="KW-0808">Transferase</keyword>
<sequence length="498" mass="54364">MSYKLDLSDIDRGAQASLTAQIAERLQHAIDTGALAPGEKLPTTRALAEQAGINHLTAVRVYRRLAEQGYVTASVGRGTFVRAVPPALDRDPIDWQTAVLPELRPSYSHETFAATYLIPSDPDIVSLAAGAPDSVIYPAAALGRIAGEVLDEVGGDALGYLDPDGLYELREEIAKRGRRLGFAQTAEEIMVTSGARQAIDLVCRGVVAPGDVVVCESPTFIGILSSLQVTGARVIGVPVDENGMDVDALERILARHEVKLVAVQPGCQNPTGQDLSAARSQRLVELARERSFFILEDGVYATVRFDGDDHPRLRHFAPDHVIYVDSLSKTIGGGLRLGWVAASGPVRQRVSWLKLHNDTHTSSLVQYIAHRWLRSGDHEDLLHDSNPMYALRCDALRASLERYLGDEVTVRRPVGGHHLWVTFRRPIDERALLSEAIRCGVTFVPGGAMLAEPPTATSMRLSFARLEPEELDEGVRRLAKAVLAVRHRASRPGRVQFS</sequence>
<keyword evidence="5" id="KW-0804">Transcription</keyword>
<dbReference type="SMART" id="SM00345">
    <property type="entry name" value="HTH_GNTR"/>
    <property type="match status" value="1"/>
</dbReference>
<keyword evidence="2" id="KW-0663">Pyridoxal phosphate</keyword>
<dbReference type="InterPro" id="IPR015424">
    <property type="entry name" value="PyrdxlP-dep_Trfase"/>
</dbReference>
<evidence type="ECO:0000256" key="2">
    <source>
        <dbReference type="ARBA" id="ARBA00022898"/>
    </source>
</evidence>
<dbReference type="EC" id="2.6.1.9" evidence="7"/>
<evidence type="ECO:0000256" key="1">
    <source>
        <dbReference type="ARBA" id="ARBA00005384"/>
    </source>
</evidence>
<dbReference type="CDD" id="cd07377">
    <property type="entry name" value="WHTH_GntR"/>
    <property type="match status" value="1"/>
</dbReference>